<dbReference type="GO" id="GO:0071040">
    <property type="term" value="P:nuclear polyadenylation-dependent antisense transcript catabolic process"/>
    <property type="evidence" value="ECO:0007669"/>
    <property type="project" value="TreeGrafter"/>
</dbReference>
<reference evidence="2" key="1">
    <citation type="submission" date="2021-02" db="EMBL/GenBank/DDBJ databases">
        <authorList>
            <person name="Nowell W R."/>
        </authorList>
    </citation>
    <scope>NUCLEOTIDE SEQUENCE</scope>
</reference>
<dbReference type="SUPFAM" id="SSF53098">
    <property type="entry name" value="Ribonuclease H-like"/>
    <property type="match status" value="1"/>
</dbReference>
<feature type="domain" description="3'-5' exonuclease" evidence="1">
    <location>
        <begin position="58"/>
        <end position="105"/>
    </location>
</feature>
<gene>
    <name evidence="2" type="ORF">OXD698_LOCUS45338</name>
</gene>
<dbReference type="Proteomes" id="UP000663844">
    <property type="component" value="Unassembled WGS sequence"/>
</dbReference>
<dbReference type="InterPro" id="IPR036397">
    <property type="entry name" value="RNaseH_sf"/>
</dbReference>
<name>A0A820GYA9_9BILA</name>
<evidence type="ECO:0000313" key="2">
    <source>
        <dbReference type="EMBL" id="CAF4286236.1"/>
    </source>
</evidence>
<dbReference type="PANTHER" id="PTHR12124:SF47">
    <property type="entry name" value="EXOSOME COMPONENT 10"/>
    <property type="match status" value="1"/>
</dbReference>
<dbReference type="GO" id="GO:0071038">
    <property type="term" value="P:TRAMP-dependent tRNA surveillance pathway"/>
    <property type="evidence" value="ECO:0007669"/>
    <property type="project" value="TreeGrafter"/>
</dbReference>
<organism evidence="2 3">
    <name type="scientific">Adineta steineri</name>
    <dbReference type="NCBI Taxonomy" id="433720"/>
    <lineage>
        <taxon>Eukaryota</taxon>
        <taxon>Metazoa</taxon>
        <taxon>Spiralia</taxon>
        <taxon>Gnathifera</taxon>
        <taxon>Rotifera</taxon>
        <taxon>Eurotatoria</taxon>
        <taxon>Bdelloidea</taxon>
        <taxon>Adinetida</taxon>
        <taxon>Adinetidae</taxon>
        <taxon>Adineta</taxon>
    </lineage>
</organism>
<dbReference type="GO" id="GO:0071051">
    <property type="term" value="P:poly(A)-dependent snoRNA 3'-end processing"/>
    <property type="evidence" value="ECO:0007669"/>
    <property type="project" value="TreeGrafter"/>
</dbReference>
<dbReference type="Gene3D" id="3.30.420.10">
    <property type="entry name" value="Ribonuclease H-like superfamily/Ribonuclease H"/>
    <property type="match status" value="1"/>
</dbReference>
<dbReference type="GO" id="GO:0005730">
    <property type="term" value="C:nucleolus"/>
    <property type="evidence" value="ECO:0007669"/>
    <property type="project" value="TreeGrafter"/>
</dbReference>
<dbReference type="GO" id="GO:0071035">
    <property type="term" value="P:nuclear polyadenylation-dependent rRNA catabolic process"/>
    <property type="evidence" value="ECO:0007669"/>
    <property type="project" value="TreeGrafter"/>
</dbReference>
<dbReference type="InterPro" id="IPR045092">
    <property type="entry name" value="Rrp6-like"/>
</dbReference>
<protein>
    <recommendedName>
        <fullName evidence="1">3'-5' exonuclease domain-containing protein</fullName>
    </recommendedName>
</protein>
<sequence length="106" mass="12472">MLSQLDPHSYDVLILDKHPEILLHPYFDEIEAFEPDQSLLKEVEPQLPKPIEETKCLFVDTVDKLKIMIDHIELQSELAIDLEHHSYRSYQGFTCLMQISSRTEDF</sequence>
<dbReference type="InterPro" id="IPR012337">
    <property type="entry name" value="RNaseH-like_sf"/>
</dbReference>
<dbReference type="GO" id="GO:0071036">
    <property type="term" value="P:nuclear polyadenylation-dependent snoRNA catabolic process"/>
    <property type="evidence" value="ECO:0007669"/>
    <property type="project" value="TreeGrafter"/>
</dbReference>
<dbReference type="Pfam" id="PF01612">
    <property type="entry name" value="DNA_pol_A_exo1"/>
    <property type="match status" value="1"/>
</dbReference>
<feature type="non-terminal residue" evidence="2">
    <location>
        <position position="106"/>
    </location>
</feature>
<dbReference type="GO" id="GO:0003727">
    <property type="term" value="F:single-stranded RNA binding"/>
    <property type="evidence" value="ECO:0007669"/>
    <property type="project" value="TreeGrafter"/>
</dbReference>
<accession>A0A820GYA9</accession>
<dbReference type="GO" id="GO:0071037">
    <property type="term" value="P:nuclear polyadenylation-dependent snRNA catabolic process"/>
    <property type="evidence" value="ECO:0007669"/>
    <property type="project" value="TreeGrafter"/>
</dbReference>
<proteinExistence type="predicted"/>
<evidence type="ECO:0000259" key="1">
    <source>
        <dbReference type="Pfam" id="PF01612"/>
    </source>
</evidence>
<dbReference type="GO" id="GO:0071039">
    <property type="term" value="P:nuclear polyadenylation-dependent CUT catabolic process"/>
    <property type="evidence" value="ECO:0007669"/>
    <property type="project" value="TreeGrafter"/>
</dbReference>
<dbReference type="EMBL" id="CAJOAZ010014900">
    <property type="protein sequence ID" value="CAF4286236.1"/>
    <property type="molecule type" value="Genomic_DNA"/>
</dbReference>
<evidence type="ECO:0000313" key="3">
    <source>
        <dbReference type="Proteomes" id="UP000663844"/>
    </source>
</evidence>
<comment type="caution">
    <text evidence="2">The sequence shown here is derived from an EMBL/GenBank/DDBJ whole genome shotgun (WGS) entry which is preliminary data.</text>
</comment>
<dbReference type="PANTHER" id="PTHR12124">
    <property type="entry name" value="POLYMYOSITIS/SCLERODERMA AUTOANTIGEN-RELATED"/>
    <property type="match status" value="1"/>
</dbReference>
<dbReference type="AlphaFoldDB" id="A0A820GYA9"/>
<dbReference type="GO" id="GO:0000175">
    <property type="term" value="F:3'-5'-RNA exonuclease activity"/>
    <property type="evidence" value="ECO:0007669"/>
    <property type="project" value="InterPro"/>
</dbReference>
<dbReference type="GO" id="GO:0000176">
    <property type="term" value="C:nuclear exosome (RNase complex)"/>
    <property type="evidence" value="ECO:0007669"/>
    <property type="project" value="TreeGrafter"/>
</dbReference>
<dbReference type="InterPro" id="IPR002562">
    <property type="entry name" value="3'-5'_exonuclease_dom"/>
</dbReference>
<dbReference type="GO" id="GO:0071044">
    <property type="term" value="P:histone mRNA catabolic process"/>
    <property type="evidence" value="ECO:0007669"/>
    <property type="project" value="TreeGrafter"/>
</dbReference>
<dbReference type="GO" id="GO:0000467">
    <property type="term" value="P:exonucleolytic trimming to generate mature 3'-end of 5.8S rRNA from tricistronic rRNA transcript (SSU-rRNA, 5.8S rRNA, LSU-rRNA)"/>
    <property type="evidence" value="ECO:0007669"/>
    <property type="project" value="InterPro"/>
</dbReference>
<feature type="non-terminal residue" evidence="2">
    <location>
        <position position="1"/>
    </location>
</feature>